<organism evidence="3 4">
    <name type="scientific">Hahella chejuensis (strain KCTC 2396)</name>
    <dbReference type="NCBI Taxonomy" id="349521"/>
    <lineage>
        <taxon>Bacteria</taxon>
        <taxon>Pseudomonadati</taxon>
        <taxon>Pseudomonadota</taxon>
        <taxon>Gammaproteobacteria</taxon>
        <taxon>Oceanospirillales</taxon>
        <taxon>Hahellaceae</taxon>
        <taxon>Hahella</taxon>
    </lineage>
</organism>
<dbReference type="AlphaFoldDB" id="Q2S802"/>
<reference evidence="3 4" key="1">
    <citation type="journal article" date="2005" name="Nucleic Acids Res.">
        <title>Genomic blueprint of Hahella chejuensis, a marine microbe producing an algicidal agent.</title>
        <authorList>
            <person name="Jeong H."/>
            <person name="Yim J.H."/>
            <person name="Lee C."/>
            <person name="Choi S.-H."/>
            <person name="Park Y.K."/>
            <person name="Yoon S.H."/>
            <person name="Hur C.-G."/>
            <person name="Kang H.-Y."/>
            <person name="Kim D."/>
            <person name="Lee H.H."/>
            <person name="Park K.H."/>
            <person name="Park S.-H."/>
            <person name="Park H.-S."/>
            <person name="Lee H.K."/>
            <person name="Oh T.K."/>
            <person name="Kim J.F."/>
        </authorList>
    </citation>
    <scope>NUCLEOTIDE SEQUENCE [LARGE SCALE GENOMIC DNA]</scope>
    <source>
        <strain evidence="3 4">KCTC 2396</strain>
    </source>
</reference>
<keyword evidence="4" id="KW-1185">Reference proteome</keyword>
<dbReference type="HOGENOM" id="CLU_102201_0_0_6"/>
<gene>
    <name evidence="3" type="ordered locus">HCH_06585</name>
</gene>
<dbReference type="PANTHER" id="PTHR31088:SF9">
    <property type="entry name" value="PHAGE SHOCK PROTEIN A"/>
    <property type="match status" value="1"/>
</dbReference>
<evidence type="ECO:0000313" key="4">
    <source>
        <dbReference type="Proteomes" id="UP000000238"/>
    </source>
</evidence>
<dbReference type="EMBL" id="CP000155">
    <property type="protein sequence ID" value="ABC33222.1"/>
    <property type="molecule type" value="Genomic_DNA"/>
</dbReference>
<proteinExistence type="inferred from homology"/>
<protein>
    <submittedName>
        <fullName evidence="3">Phage shock protein A (IM30), suppresses sigma54-dependent transcription</fullName>
    </submittedName>
</protein>
<keyword evidence="2" id="KW-0175">Coiled coil</keyword>
<evidence type="ECO:0000256" key="1">
    <source>
        <dbReference type="ARBA" id="ARBA00043985"/>
    </source>
</evidence>
<dbReference type="PANTHER" id="PTHR31088">
    <property type="entry name" value="MEMBRANE-ASSOCIATED PROTEIN VIPP1, CHLOROPLASTIC"/>
    <property type="match status" value="1"/>
</dbReference>
<dbReference type="STRING" id="349521.HCH_06585"/>
<evidence type="ECO:0000256" key="2">
    <source>
        <dbReference type="SAM" id="Coils"/>
    </source>
</evidence>
<dbReference type="KEGG" id="hch:HCH_06585"/>
<evidence type="ECO:0000313" key="3">
    <source>
        <dbReference type="EMBL" id="ABC33222.1"/>
    </source>
</evidence>
<dbReference type="Pfam" id="PF04012">
    <property type="entry name" value="PspA_IM30"/>
    <property type="match status" value="1"/>
</dbReference>
<dbReference type="Proteomes" id="UP000000238">
    <property type="component" value="Chromosome"/>
</dbReference>
<sequence>MNHEVLYMYYMQKMLTAVRGATRESAERVVDANAIRIFEQEIYDCECAMGQAKHDLARVMAEKMRLERGIARRARYLEEKESQAGMALEKGLQELAHDLATVIADQEKTLADERKAAEKLNEHERKLRLSLQSAAQSIQNYRRELRMVQATQSTQQATASLTVRANSMGSRISDMQDSLQRIRERQERFDDMKRAMEQLDEGLNDDGLEDKLRKAGIGARTEADAVLDRIRKKSA</sequence>
<dbReference type="InterPro" id="IPR007157">
    <property type="entry name" value="PspA_VIPP1"/>
</dbReference>
<comment type="similarity">
    <text evidence="1">Belongs to the PspA/Vipp/IM30 family.</text>
</comment>
<dbReference type="RefSeq" id="WP_011400274.1">
    <property type="nucleotide sequence ID" value="NC_007645.1"/>
</dbReference>
<feature type="coiled-coil region" evidence="2">
    <location>
        <begin position="103"/>
        <end position="151"/>
    </location>
</feature>
<name>Q2S802_HAHCH</name>
<dbReference type="eggNOG" id="COG1842">
    <property type="taxonomic scope" value="Bacteria"/>
</dbReference>
<accession>Q2S802</accession>